<keyword evidence="4" id="KW-1185">Reference proteome</keyword>
<dbReference type="SUPFAM" id="SSF48726">
    <property type="entry name" value="Immunoglobulin"/>
    <property type="match status" value="1"/>
</dbReference>
<keyword evidence="1" id="KW-1133">Transmembrane helix</keyword>
<feature type="signal peptide" evidence="2">
    <location>
        <begin position="1"/>
        <end position="21"/>
    </location>
</feature>
<evidence type="ECO:0000313" key="4">
    <source>
        <dbReference type="Proteomes" id="UP000515150"/>
    </source>
</evidence>
<keyword evidence="1" id="KW-0472">Membrane</keyword>
<dbReference type="InterPro" id="IPR013106">
    <property type="entry name" value="Ig_V-set"/>
</dbReference>
<keyword evidence="1" id="KW-0812">Transmembrane</keyword>
<feature type="transmembrane region" description="Helical" evidence="1">
    <location>
        <begin position="305"/>
        <end position="327"/>
    </location>
</feature>
<dbReference type="InParanoid" id="A0A6P7KTT4"/>
<evidence type="ECO:0000256" key="1">
    <source>
        <dbReference type="SAM" id="Phobius"/>
    </source>
</evidence>
<dbReference type="Proteomes" id="UP000515150">
    <property type="component" value="Chromosome 16"/>
</dbReference>
<accession>A0A6P7KTT4</accession>
<dbReference type="GeneID" id="114843464"/>
<feature type="domain" description="Immunoglobulin" evidence="3">
    <location>
        <begin position="130"/>
        <end position="217"/>
    </location>
</feature>
<name>A0A6P7KTT4_BETSP</name>
<dbReference type="PROSITE" id="PS51257">
    <property type="entry name" value="PROKAR_LIPOPROTEIN"/>
    <property type="match status" value="1"/>
</dbReference>
<dbReference type="KEGG" id="bspl:114843464"/>
<dbReference type="OrthoDB" id="8735432at2759"/>
<organism evidence="4 5">
    <name type="scientific">Betta splendens</name>
    <name type="common">Siamese fighting fish</name>
    <dbReference type="NCBI Taxonomy" id="158456"/>
    <lineage>
        <taxon>Eukaryota</taxon>
        <taxon>Metazoa</taxon>
        <taxon>Chordata</taxon>
        <taxon>Craniata</taxon>
        <taxon>Vertebrata</taxon>
        <taxon>Euteleostomi</taxon>
        <taxon>Actinopterygii</taxon>
        <taxon>Neopterygii</taxon>
        <taxon>Teleostei</taxon>
        <taxon>Neoteleostei</taxon>
        <taxon>Acanthomorphata</taxon>
        <taxon>Anabantaria</taxon>
        <taxon>Anabantiformes</taxon>
        <taxon>Anabantoidei</taxon>
        <taxon>Osphronemidae</taxon>
        <taxon>Betta</taxon>
    </lineage>
</organism>
<dbReference type="Gene3D" id="2.60.40.10">
    <property type="entry name" value="Immunoglobulins"/>
    <property type="match status" value="1"/>
</dbReference>
<gene>
    <name evidence="5" type="primary">LOC114843464</name>
</gene>
<protein>
    <submittedName>
        <fullName evidence="5">Uncharacterized protein LOC114843464</fullName>
    </submittedName>
</protein>
<keyword evidence="2" id="KW-0732">Signal</keyword>
<proteinExistence type="predicted"/>
<feature type="domain" description="Immunoglobulin" evidence="3">
    <location>
        <begin position="24"/>
        <end position="124"/>
    </location>
</feature>
<sequence>MVLKAFTFLIIVWNSSIFTSANNIYQLHFLLGCRAEIPCQHKKSDSNSFKWFYKKDEHSKCIQIFFEDKHGLKHHNPSHPSGSITHDRSFVINEFTEDDQGLYRCDSCYNKNCKTGQFIRVIKANLSETHETVYVTAGSSFTYSCPGGFDNYNGTFHTSYTSALGATAVSPETDYLTFSGPIQIENVRRADAGKYTFWVNKCNGLKLKICTLNLCVITVHHSGNSSVSCDVMCQVEYSYIRADNASTNLTGTQTIPVHVNPHGPLNCSTQRMMLHDTYTTVKTHAKSNASVKTTGTNTQHESLTAIIYGTSATITSLILLALFICYFRLRVRAGISDHSTGSDNNDMVEEETSIVYSLVAFTTPAKTTNSNLGSNDCVYSEIRV</sequence>
<dbReference type="SMART" id="SM00409">
    <property type="entry name" value="IG"/>
    <property type="match status" value="2"/>
</dbReference>
<reference evidence="5" key="1">
    <citation type="submission" date="2025-08" db="UniProtKB">
        <authorList>
            <consortium name="RefSeq"/>
        </authorList>
    </citation>
    <scope>IDENTIFICATION</scope>
</reference>
<evidence type="ECO:0000313" key="5">
    <source>
        <dbReference type="RefSeq" id="XP_028985861.1"/>
    </source>
</evidence>
<dbReference type="InterPro" id="IPR013783">
    <property type="entry name" value="Ig-like_fold"/>
</dbReference>
<dbReference type="RefSeq" id="XP_028985861.1">
    <property type="nucleotide sequence ID" value="XM_029130028.3"/>
</dbReference>
<dbReference type="InterPro" id="IPR003599">
    <property type="entry name" value="Ig_sub"/>
</dbReference>
<evidence type="ECO:0000259" key="3">
    <source>
        <dbReference type="SMART" id="SM00409"/>
    </source>
</evidence>
<feature type="chain" id="PRO_5027836865" evidence="2">
    <location>
        <begin position="22"/>
        <end position="384"/>
    </location>
</feature>
<evidence type="ECO:0000256" key="2">
    <source>
        <dbReference type="SAM" id="SignalP"/>
    </source>
</evidence>
<dbReference type="Pfam" id="PF07686">
    <property type="entry name" value="V-set"/>
    <property type="match status" value="1"/>
</dbReference>
<dbReference type="AlphaFoldDB" id="A0A6P7KTT4"/>
<dbReference type="InterPro" id="IPR036179">
    <property type="entry name" value="Ig-like_dom_sf"/>
</dbReference>